<keyword evidence="4 9" id="KW-0028">Amino-acid biosynthesis</keyword>
<dbReference type="SUPFAM" id="SSF51735">
    <property type="entry name" value="NAD(P)-binding Rossmann-fold domains"/>
    <property type="match status" value="1"/>
</dbReference>
<dbReference type="UniPathway" id="UPA00049">
    <property type="reaction ID" value="UER00060"/>
</dbReference>
<dbReference type="GO" id="GO:0004455">
    <property type="term" value="F:ketol-acid reductoisomerase activity"/>
    <property type="evidence" value="ECO:0007669"/>
    <property type="project" value="UniProtKB-UniRule"/>
</dbReference>
<feature type="binding site" evidence="9 10">
    <location>
        <position position="190"/>
    </location>
    <ligand>
        <name>Mg(2+)</name>
        <dbReference type="ChEBI" id="CHEBI:18420"/>
        <label>2</label>
    </ligand>
</feature>
<evidence type="ECO:0000313" key="13">
    <source>
        <dbReference type="EMBL" id="APF19950.1"/>
    </source>
</evidence>
<dbReference type="InterPro" id="IPR014359">
    <property type="entry name" value="KARI_prok"/>
</dbReference>
<comment type="catalytic activity">
    <reaction evidence="9">
        <text>(2R,3R)-2,3-dihydroxy-3-methylpentanoate + NADP(+) = (S)-2-ethyl-2-hydroxy-3-oxobutanoate + NADPH + H(+)</text>
        <dbReference type="Rhea" id="RHEA:13493"/>
        <dbReference type="ChEBI" id="CHEBI:15378"/>
        <dbReference type="ChEBI" id="CHEBI:49256"/>
        <dbReference type="ChEBI" id="CHEBI:49258"/>
        <dbReference type="ChEBI" id="CHEBI:57783"/>
        <dbReference type="ChEBI" id="CHEBI:58349"/>
        <dbReference type="EC" id="1.1.1.86"/>
    </reaction>
</comment>
<comment type="similarity">
    <text evidence="3 9 10">Belongs to the ketol-acid reductoisomerase family.</text>
</comment>
<dbReference type="GO" id="GO:0016853">
    <property type="term" value="F:isomerase activity"/>
    <property type="evidence" value="ECO:0007669"/>
    <property type="project" value="UniProtKB-KW"/>
</dbReference>
<dbReference type="Gene3D" id="3.40.50.720">
    <property type="entry name" value="NAD(P)-binding Rossmann-like Domain"/>
    <property type="match status" value="1"/>
</dbReference>
<accession>H1XQF4</accession>
<evidence type="ECO:0000256" key="2">
    <source>
        <dbReference type="ARBA" id="ARBA00004885"/>
    </source>
</evidence>
<dbReference type="GO" id="GO:0050661">
    <property type="term" value="F:NADP binding"/>
    <property type="evidence" value="ECO:0007669"/>
    <property type="project" value="InterPro"/>
</dbReference>
<dbReference type="PIRSF" id="PIRSF000116">
    <property type="entry name" value="IlvC_gammaproteo"/>
    <property type="match status" value="1"/>
</dbReference>
<dbReference type="Proteomes" id="UP000004671">
    <property type="component" value="Chromosome"/>
</dbReference>
<feature type="binding site" evidence="9">
    <location>
        <position position="52"/>
    </location>
    <ligand>
        <name>NADP(+)</name>
        <dbReference type="ChEBI" id="CHEBI:58349"/>
    </ligand>
</feature>
<keyword evidence="5 9" id="KW-0479">Metal-binding</keyword>
<feature type="binding site" evidence="9 10">
    <location>
        <position position="230"/>
    </location>
    <ligand>
        <name>Mg(2+)</name>
        <dbReference type="ChEBI" id="CHEBI:18420"/>
        <label>2</label>
    </ligand>
</feature>
<reference evidence="14 15" key="1">
    <citation type="submission" date="2011-09" db="EMBL/GenBank/DDBJ databases">
        <title>The permanent draft genome of Caldithrix abyssi DSM 13497.</title>
        <authorList>
            <consortium name="US DOE Joint Genome Institute (JGI-PGF)"/>
            <person name="Lucas S."/>
            <person name="Han J."/>
            <person name="Lapidus A."/>
            <person name="Bruce D."/>
            <person name="Goodwin L."/>
            <person name="Pitluck S."/>
            <person name="Peters L."/>
            <person name="Kyrpides N."/>
            <person name="Mavromatis K."/>
            <person name="Ivanova N."/>
            <person name="Mikhailova N."/>
            <person name="Chertkov O."/>
            <person name="Detter J.C."/>
            <person name="Tapia R."/>
            <person name="Han C."/>
            <person name="Land M."/>
            <person name="Hauser L."/>
            <person name="Markowitz V."/>
            <person name="Cheng J.-F."/>
            <person name="Hugenholtz P."/>
            <person name="Woyke T."/>
            <person name="Wu D."/>
            <person name="Spring S."/>
            <person name="Brambilla E."/>
            <person name="Klenk H.-P."/>
            <person name="Eisen J.A."/>
        </authorList>
    </citation>
    <scope>NUCLEOTIDE SEQUENCE [LARGE SCALE GENOMIC DNA]</scope>
    <source>
        <strain evidence="14 15">DSM 13497</strain>
    </source>
</reference>
<dbReference type="AlphaFoldDB" id="H1XQF4"/>
<dbReference type="Gene3D" id="6.10.240.10">
    <property type="match status" value="1"/>
</dbReference>
<dbReference type="RefSeq" id="WP_006926956.1">
    <property type="nucleotide sequence ID" value="NZ_CM001402.1"/>
</dbReference>
<sequence precursor="true">MKVYHDQDANLDVLKDKHLAVLGFGSQGHAHALNLKDSGMNVCVGLRKDSKSWSKAQAAGLAVKETAEAAQWADVIMVLLPDQTQKKVYEQDIAPNLKEGDTLAFAHGFNIHYQQIVPPQNVDVIMIAPKSPGHMVRRTYQSGVGTPCLIAVHQDFSGQAKEKALAWAKGIGGTRAGVIETNFKDETETDLFGEQAVLCGGSEELIKTGFEVLVEAGYPPELAYFECLHEMKLIVDLYYEGGLSFMNYSVSDTAEYGGMTRGKRVITEQTKQNMREILKEVQDGSFAREWIEENEKGQPTLKKLREEYANHLIEKVGKQLRAMMPWLKEKK</sequence>
<comment type="cofactor">
    <cofactor evidence="9">
        <name>Mg(2+)</name>
        <dbReference type="ChEBI" id="CHEBI:18420"/>
    </cofactor>
    <text evidence="9">Binds 2 magnesium ions per subunit.</text>
</comment>
<comment type="function">
    <text evidence="9">Involved in the biosynthesis of branched-chain amino acids (BCAA). Catalyzes an alkyl-migration followed by a ketol-acid reduction of (S)-2-acetolactate (S2AL) to yield (R)-2,3-dihydroxy-isovalerate. In the isomerase reaction, S2AL is rearranged via a Mg-dependent methyl migration to produce 3-hydroxy-3-methyl-2-ketobutyrate (HMKB). In the reductase reaction, this 2-ketoacid undergoes a metal-dependent reduction by NADPH to yield (R)-2,3-dihydroxy-isovalerate.</text>
</comment>
<dbReference type="PaxDb" id="880073-Calab_0396"/>
<dbReference type="NCBIfam" id="NF004017">
    <property type="entry name" value="PRK05479.1"/>
    <property type="match status" value="1"/>
</dbReference>
<dbReference type="NCBIfam" id="TIGR00465">
    <property type="entry name" value="ilvC"/>
    <property type="match status" value="1"/>
</dbReference>
<evidence type="ECO:0000256" key="1">
    <source>
        <dbReference type="ARBA" id="ARBA00004864"/>
    </source>
</evidence>
<feature type="binding site" evidence="9">
    <location>
        <begin position="24"/>
        <end position="27"/>
    </location>
    <ligand>
        <name>NADP(+)</name>
        <dbReference type="ChEBI" id="CHEBI:58349"/>
    </ligand>
</feature>
<gene>
    <name evidence="9 13" type="primary">ilvC</name>
    <name evidence="13" type="ORF">Cabys_3202</name>
    <name evidence="14" type="ORF">Calab_0396</name>
</gene>
<evidence type="ECO:0000256" key="4">
    <source>
        <dbReference type="ARBA" id="ARBA00022605"/>
    </source>
</evidence>
<feature type="binding site" evidence="9">
    <location>
        <position position="47"/>
    </location>
    <ligand>
        <name>NADP(+)</name>
        <dbReference type="ChEBI" id="CHEBI:58349"/>
    </ligand>
</feature>
<feature type="domain" description="KARI C-terminal knotted" evidence="12">
    <location>
        <begin position="182"/>
        <end position="327"/>
    </location>
</feature>
<dbReference type="Pfam" id="PF07991">
    <property type="entry name" value="KARI_N"/>
    <property type="match status" value="1"/>
</dbReference>
<dbReference type="InterPro" id="IPR008927">
    <property type="entry name" value="6-PGluconate_DH-like_C_sf"/>
</dbReference>
<evidence type="ECO:0000259" key="11">
    <source>
        <dbReference type="PROSITE" id="PS51850"/>
    </source>
</evidence>
<dbReference type="FunCoup" id="H1XQF4">
    <property type="interactions" value="495"/>
</dbReference>
<dbReference type="eggNOG" id="COG0059">
    <property type="taxonomic scope" value="Bacteria"/>
</dbReference>
<dbReference type="EC" id="1.1.1.86" evidence="9"/>
<dbReference type="HOGENOM" id="CLU_033821_0_1_0"/>
<evidence type="ECO:0000313" key="15">
    <source>
        <dbReference type="Proteomes" id="UP000004671"/>
    </source>
</evidence>
<evidence type="ECO:0000256" key="3">
    <source>
        <dbReference type="ARBA" id="ARBA00010318"/>
    </source>
</evidence>
<feature type="binding site" evidence="9">
    <location>
        <position position="133"/>
    </location>
    <ligand>
        <name>NADP(+)</name>
        <dbReference type="ChEBI" id="CHEBI:58349"/>
    </ligand>
</feature>
<reference evidence="13 16" key="2">
    <citation type="submission" date="2016-11" db="EMBL/GenBank/DDBJ databases">
        <title>Genomic analysis of Caldithrix abyssi and proposal of a novel bacterial phylum Caldithrichaeota.</title>
        <authorList>
            <person name="Kublanov I."/>
            <person name="Sigalova O."/>
            <person name="Gavrilov S."/>
            <person name="Lebedinsky A."/>
            <person name="Ivanova N."/>
            <person name="Daum C."/>
            <person name="Reddy T."/>
            <person name="Klenk H.P."/>
            <person name="Goker M."/>
            <person name="Reva O."/>
            <person name="Miroshnichenko M."/>
            <person name="Kyprides N."/>
            <person name="Woyke T."/>
            <person name="Gelfand M."/>
        </authorList>
    </citation>
    <scope>NUCLEOTIDE SEQUENCE [LARGE SCALE GENOMIC DNA]</scope>
    <source>
        <strain evidence="13 16">LF13</strain>
    </source>
</reference>
<keyword evidence="15" id="KW-1185">Reference proteome</keyword>
<dbReference type="InterPro" id="IPR036291">
    <property type="entry name" value="NAD(P)-bd_dom_sf"/>
</dbReference>
<dbReference type="InterPro" id="IPR000506">
    <property type="entry name" value="KARI_C"/>
</dbReference>
<dbReference type="GO" id="GO:0000287">
    <property type="term" value="F:magnesium ion binding"/>
    <property type="evidence" value="ECO:0007669"/>
    <property type="project" value="UniProtKB-UniRule"/>
</dbReference>
<feature type="binding site" evidence="9 10">
    <location>
        <position position="251"/>
    </location>
    <ligand>
        <name>substrate</name>
    </ligand>
</feature>
<dbReference type="GO" id="GO:0009099">
    <property type="term" value="P:L-valine biosynthetic process"/>
    <property type="evidence" value="ECO:0007669"/>
    <property type="project" value="UniProtKB-UniRule"/>
</dbReference>
<evidence type="ECO:0000256" key="9">
    <source>
        <dbReference type="HAMAP-Rule" id="MF_00435"/>
    </source>
</evidence>
<evidence type="ECO:0000313" key="14">
    <source>
        <dbReference type="EMBL" id="EHO40041.1"/>
    </source>
</evidence>
<keyword evidence="6 9" id="KW-0460">Magnesium</keyword>
<comment type="pathway">
    <text evidence="2 9">Amino-acid biosynthesis; L-isoleucine biosynthesis; L-isoleucine from 2-oxobutanoate: step 2/4.</text>
</comment>
<evidence type="ECO:0000256" key="6">
    <source>
        <dbReference type="ARBA" id="ARBA00022842"/>
    </source>
</evidence>
<feature type="binding site" evidence="9 10">
    <location>
        <position position="194"/>
    </location>
    <ligand>
        <name>Mg(2+)</name>
        <dbReference type="ChEBI" id="CHEBI:18420"/>
        <label>1</label>
    </ligand>
</feature>
<dbReference type="OrthoDB" id="9804088at2"/>
<feature type="active site" evidence="9">
    <location>
        <position position="107"/>
    </location>
</feature>
<dbReference type="Proteomes" id="UP000183868">
    <property type="component" value="Chromosome"/>
</dbReference>
<dbReference type="NCBIfam" id="NF009940">
    <property type="entry name" value="PRK13403.1"/>
    <property type="match status" value="1"/>
</dbReference>
<organism evidence="14 15">
    <name type="scientific">Caldithrix abyssi DSM 13497</name>
    <dbReference type="NCBI Taxonomy" id="880073"/>
    <lineage>
        <taxon>Bacteria</taxon>
        <taxon>Pseudomonadati</taxon>
        <taxon>Calditrichota</taxon>
        <taxon>Calditrichia</taxon>
        <taxon>Calditrichales</taxon>
        <taxon>Calditrichaceae</taxon>
        <taxon>Caldithrix</taxon>
    </lineage>
</organism>
<dbReference type="Pfam" id="PF01450">
    <property type="entry name" value="KARI_C"/>
    <property type="match status" value="1"/>
</dbReference>
<protein>
    <recommendedName>
        <fullName evidence="9">Ketol-acid reductoisomerase (NADP(+))</fullName>
        <shortName evidence="9">KARI</shortName>
        <ecNumber evidence="9">1.1.1.86</ecNumber>
    </recommendedName>
    <alternativeName>
        <fullName evidence="9">Acetohydroxy-acid isomeroreductase</fullName>
        <shortName evidence="9">AHIR</shortName>
    </alternativeName>
    <alternativeName>
        <fullName evidence="9">Alpha-keto-beta-hydroxylacyl reductoisomerase</fullName>
    </alternativeName>
</protein>
<keyword evidence="9" id="KW-0521">NADP</keyword>
<dbReference type="SUPFAM" id="SSF48179">
    <property type="entry name" value="6-phosphogluconate dehydrogenase C-terminal domain-like"/>
    <property type="match status" value="1"/>
</dbReference>
<dbReference type="UniPathway" id="UPA00047">
    <property type="reaction ID" value="UER00056"/>
</dbReference>
<comment type="catalytic activity">
    <reaction evidence="9">
        <text>(2R)-2,3-dihydroxy-3-methylbutanoate + NADP(+) = (2S)-2-acetolactate + NADPH + H(+)</text>
        <dbReference type="Rhea" id="RHEA:22068"/>
        <dbReference type="ChEBI" id="CHEBI:15378"/>
        <dbReference type="ChEBI" id="CHEBI:49072"/>
        <dbReference type="ChEBI" id="CHEBI:57783"/>
        <dbReference type="ChEBI" id="CHEBI:58349"/>
        <dbReference type="ChEBI" id="CHEBI:58476"/>
        <dbReference type="EC" id="1.1.1.86"/>
    </reaction>
</comment>
<dbReference type="FunFam" id="3.40.50.720:FF:000023">
    <property type="entry name" value="Ketol-acid reductoisomerase (NADP(+))"/>
    <property type="match status" value="1"/>
</dbReference>
<keyword evidence="7 9" id="KW-0560">Oxidoreductase</keyword>
<comment type="caution">
    <text evidence="9">Lacks conserved residue(s) required for the propagation of feature annotation.</text>
</comment>
<dbReference type="STRING" id="880073.Cabys_3202"/>
<dbReference type="InterPro" id="IPR013023">
    <property type="entry name" value="KARI"/>
</dbReference>
<keyword evidence="14" id="KW-0413">Isomerase</keyword>
<keyword evidence="8 9" id="KW-0100">Branched-chain amino acid biosynthesis</keyword>
<dbReference type="GO" id="GO:0009097">
    <property type="term" value="P:isoleucine biosynthetic process"/>
    <property type="evidence" value="ECO:0007669"/>
    <property type="project" value="UniProtKB-UniRule"/>
</dbReference>
<evidence type="ECO:0000259" key="12">
    <source>
        <dbReference type="PROSITE" id="PS51851"/>
    </source>
</evidence>
<comment type="pathway">
    <text evidence="1 9">Amino-acid biosynthesis; L-valine biosynthesis; L-valine from pyruvate: step 2/4.</text>
</comment>
<evidence type="ECO:0000256" key="8">
    <source>
        <dbReference type="ARBA" id="ARBA00023304"/>
    </source>
</evidence>
<proteinExistence type="inferred from homology"/>
<dbReference type="EMBL" id="CM001402">
    <property type="protein sequence ID" value="EHO40041.1"/>
    <property type="molecule type" value="Genomic_DNA"/>
</dbReference>
<feature type="binding site" evidence="9">
    <location>
        <position position="50"/>
    </location>
    <ligand>
        <name>NADP(+)</name>
        <dbReference type="ChEBI" id="CHEBI:58349"/>
    </ligand>
</feature>
<dbReference type="PANTHER" id="PTHR21371:SF1">
    <property type="entry name" value="KETOL-ACID REDUCTOISOMERASE, MITOCHONDRIAL"/>
    <property type="match status" value="1"/>
</dbReference>
<dbReference type="KEGG" id="caby:Cabys_3202"/>
<feature type="binding site" evidence="9 10">
    <location>
        <position position="226"/>
    </location>
    <ligand>
        <name>Mg(2+)</name>
        <dbReference type="ChEBI" id="CHEBI:18420"/>
        <label>2</label>
    </ligand>
</feature>
<dbReference type="HAMAP" id="MF_00435">
    <property type="entry name" value="IlvC"/>
    <property type="match status" value="1"/>
</dbReference>
<dbReference type="PANTHER" id="PTHR21371">
    <property type="entry name" value="KETOL-ACID REDUCTOISOMERASE, MITOCHONDRIAL"/>
    <property type="match status" value="1"/>
</dbReference>
<evidence type="ECO:0000256" key="7">
    <source>
        <dbReference type="ARBA" id="ARBA00023002"/>
    </source>
</evidence>
<evidence type="ECO:0000256" key="5">
    <source>
        <dbReference type="ARBA" id="ARBA00022723"/>
    </source>
</evidence>
<feature type="binding site" evidence="9 10">
    <location>
        <position position="190"/>
    </location>
    <ligand>
        <name>Mg(2+)</name>
        <dbReference type="ChEBI" id="CHEBI:18420"/>
        <label>1</label>
    </ligand>
</feature>
<feature type="domain" description="KARI N-terminal Rossmann" evidence="11">
    <location>
        <begin position="1"/>
        <end position="181"/>
    </location>
</feature>
<dbReference type="InterPro" id="IPR013116">
    <property type="entry name" value="KARI_N"/>
</dbReference>
<evidence type="ECO:0000313" key="16">
    <source>
        <dbReference type="Proteomes" id="UP000183868"/>
    </source>
</evidence>
<evidence type="ECO:0000256" key="10">
    <source>
        <dbReference type="PROSITE-ProRule" id="PRU01198"/>
    </source>
</evidence>
<dbReference type="InParanoid" id="H1XQF4"/>
<dbReference type="EMBL" id="CP018099">
    <property type="protein sequence ID" value="APF19950.1"/>
    <property type="molecule type" value="Genomic_DNA"/>
</dbReference>
<dbReference type="PROSITE" id="PS51851">
    <property type="entry name" value="KARI_C"/>
    <property type="match status" value="1"/>
</dbReference>
<dbReference type="PROSITE" id="PS51850">
    <property type="entry name" value="KARI_N"/>
    <property type="match status" value="1"/>
</dbReference>
<name>H1XQF4_CALAY</name>